<dbReference type="Pfam" id="PF02720">
    <property type="entry name" value="DUF222"/>
    <property type="match status" value="1"/>
</dbReference>
<evidence type="ECO:0000313" key="4">
    <source>
        <dbReference type="Proteomes" id="UP001596337"/>
    </source>
</evidence>
<evidence type="ECO:0000313" key="3">
    <source>
        <dbReference type="EMBL" id="MFC6870308.1"/>
    </source>
</evidence>
<name>A0ABW2C5G2_9PSEU</name>
<feature type="compositionally biased region" description="Basic and acidic residues" evidence="1">
    <location>
        <begin position="409"/>
        <end position="420"/>
    </location>
</feature>
<feature type="compositionally biased region" description="Basic and acidic residues" evidence="1">
    <location>
        <begin position="454"/>
        <end position="466"/>
    </location>
</feature>
<reference evidence="4" key="1">
    <citation type="journal article" date="2019" name="Int. J. Syst. Evol. Microbiol.">
        <title>The Global Catalogue of Microorganisms (GCM) 10K type strain sequencing project: providing services to taxonomists for standard genome sequencing and annotation.</title>
        <authorList>
            <consortium name="The Broad Institute Genomics Platform"/>
            <consortium name="The Broad Institute Genome Sequencing Center for Infectious Disease"/>
            <person name="Wu L."/>
            <person name="Ma J."/>
        </authorList>
    </citation>
    <scope>NUCLEOTIDE SEQUENCE [LARGE SCALE GENOMIC DNA]</scope>
    <source>
        <strain evidence="4">KCTC 32255</strain>
    </source>
</reference>
<dbReference type="InterPro" id="IPR003870">
    <property type="entry name" value="DUF222"/>
</dbReference>
<dbReference type="RefSeq" id="WP_345399380.1">
    <property type="nucleotide sequence ID" value="NZ_BAABLA010000088.1"/>
</dbReference>
<evidence type="ECO:0000256" key="1">
    <source>
        <dbReference type="SAM" id="MobiDB-lite"/>
    </source>
</evidence>
<feature type="region of interest" description="Disordered" evidence="1">
    <location>
        <begin position="393"/>
        <end position="479"/>
    </location>
</feature>
<proteinExistence type="predicted"/>
<accession>A0ABW2C5G2</accession>
<organism evidence="3 4">
    <name type="scientific">Haloechinothrix salitolerans</name>
    <dbReference type="NCBI Taxonomy" id="926830"/>
    <lineage>
        <taxon>Bacteria</taxon>
        <taxon>Bacillati</taxon>
        <taxon>Actinomycetota</taxon>
        <taxon>Actinomycetes</taxon>
        <taxon>Pseudonocardiales</taxon>
        <taxon>Pseudonocardiaceae</taxon>
        <taxon>Haloechinothrix</taxon>
    </lineage>
</organism>
<feature type="compositionally biased region" description="Low complexity" evidence="1">
    <location>
        <begin position="424"/>
        <end position="437"/>
    </location>
</feature>
<sequence>MTEFVQMGSAAGLLMLPAGLAAEREMSEPVSREFVCTARSGAEIARLTDDGELVDTLAAVRRMRARADAIEAHALARLGTLRREPTGEADPDTAQPIWRDSRYLPDEVALELRVTRRQAEIRLARATALVGRFPRLVAAMEDGELEGYAAGRVCEAAAGLTDEQARQVDDQLAAKRANGTLDVVDPVALRRTARRLALKIDPDGAVARARTARTGRKVELIPGEDSMATLVADLPAEVATSAYARIDRMAHAARRGGDERTLDQLRADIAASLLLGQDPGVAQPEAGAVVYLHMPITTALTMTDSGAELAGYGEIPGPIAREIMTNPRSVWRAILTDPGTGAITDLGRSRRHPTQLIRDLVNARDRECTVPGCHRPAPACDFDHLDAWAAEHGPTSDTNAAPKCRHDHAKKDHPDWHIEFDPNTGTATITTPTGRTYTKTRRAITEPPNNANNNRERERAGKDHTRQRLTHPPSDDPPF</sequence>
<dbReference type="EMBL" id="JBHSXX010000001">
    <property type="protein sequence ID" value="MFC6870308.1"/>
    <property type="molecule type" value="Genomic_DNA"/>
</dbReference>
<keyword evidence="4" id="KW-1185">Reference proteome</keyword>
<gene>
    <name evidence="3" type="ORF">ACFQGD_24525</name>
</gene>
<dbReference type="Proteomes" id="UP001596337">
    <property type="component" value="Unassembled WGS sequence"/>
</dbReference>
<protein>
    <submittedName>
        <fullName evidence="3">DUF222 domain-containing protein</fullName>
    </submittedName>
</protein>
<dbReference type="CDD" id="cd00085">
    <property type="entry name" value="HNHc"/>
    <property type="match status" value="1"/>
</dbReference>
<feature type="domain" description="DUF222" evidence="2">
    <location>
        <begin position="57"/>
        <end position="365"/>
    </location>
</feature>
<dbReference type="InterPro" id="IPR003615">
    <property type="entry name" value="HNH_nuc"/>
</dbReference>
<comment type="caution">
    <text evidence="3">The sequence shown here is derived from an EMBL/GenBank/DDBJ whole genome shotgun (WGS) entry which is preliminary data.</text>
</comment>
<evidence type="ECO:0000259" key="2">
    <source>
        <dbReference type="Pfam" id="PF02720"/>
    </source>
</evidence>